<comment type="caution">
    <text evidence="1">The sequence shown here is derived from an EMBL/GenBank/DDBJ whole genome shotgun (WGS) entry which is preliminary data.</text>
</comment>
<dbReference type="SUPFAM" id="SSF52540">
    <property type="entry name" value="P-loop containing nucleoside triphosphate hydrolases"/>
    <property type="match status" value="1"/>
</dbReference>
<accession>A0ABS7UT07</accession>
<evidence type="ECO:0000313" key="2">
    <source>
        <dbReference type="Proteomes" id="UP001165287"/>
    </source>
</evidence>
<evidence type="ECO:0000313" key="1">
    <source>
        <dbReference type="EMBL" id="MBZ5751271.1"/>
    </source>
</evidence>
<evidence type="ECO:0008006" key="3">
    <source>
        <dbReference type="Google" id="ProtNLM"/>
    </source>
</evidence>
<keyword evidence="2" id="KW-1185">Reference proteome</keyword>
<dbReference type="Proteomes" id="UP001165287">
    <property type="component" value="Unassembled WGS sequence"/>
</dbReference>
<organism evidence="1 2">
    <name type="scientific">Metabacillus rhizolycopersici</name>
    <dbReference type="NCBI Taxonomy" id="2875709"/>
    <lineage>
        <taxon>Bacteria</taxon>
        <taxon>Bacillati</taxon>
        <taxon>Bacillota</taxon>
        <taxon>Bacilli</taxon>
        <taxon>Bacillales</taxon>
        <taxon>Bacillaceae</taxon>
        <taxon>Metabacillus</taxon>
    </lineage>
</organism>
<gene>
    <name evidence="1" type="ORF">K9V48_13695</name>
</gene>
<dbReference type="InterPro" id="IPR027417">
    <property type="entry name" value="P-loop_NTPase"/>
</dbReference>
<protein>
    <recommendedName>
        <fullName evidence="3">IstB-like ATP-binding protein domain-containing protein</fullName>
    </recommendedName>
</protein>
<reference evidence="1" key="1">
    <citation type="submission" date="2024-05" db="EMBL/GenBank/DDBJ databases">
        <title>Metabacillus sp. nov., isolated from the rhizosphere soil of tomato plants.</title>
        <authorList>
            <person name="Ma R."/>
        </authorList>
    </citation>
    <scope>NUCLEOTIDE SEQUENCE</scope>
    <source>
        <strain evidence="1">DBTR6</strain>
    </source>
</reference>
<proteinExistence type="predicted"/>
<name>A0ABS7UT07_9BACI</name>
<dbReference type="RefSeq" id="WP_224139536.1">
    <property type="nucleotide sequence ID" value="NZ_JAIQUM010000029.1"/>
</dbReference>
<dbReference type="Gene3D" id="3.40.50.300">
    <property type="entry name" value="P-loop containing nucleotide triphosphate hydrolases"/>
    <property type="match status" value="1"/>
</dbReference>
<dbReference type="EMBL" id="JAIQUM010000029">
    <property type="protein sequence ID" value="MBZ5751271.1"/>
    <property type="molecule type" value="Genomic_DNA"/>
</dbReference>
<sequence>MKAIKRFLQIEDVYKDAAKKLVPTLAERDDFEAEFQYKLPCPSCGDETASGLFYRMLNQDDWYAVSETMKCSVCRDKEAFNVYQRKSLEELRASIGERLTKEYFLLPEDLKDAGFKNFEKTNDVTSKAKENAMTYTKMFLAGDHYNLLIMGNPGTGKSHLCAAIGRTIKGKKDKGSTVGFLTTGKLLSMYKTTYRKGAAKSEEDIFRDIKGIDLLF</sequence>